<reference evidence="2" key="2">
    <citation type="journal article" date="2016" name="Int. J. Syst. Evol. Microbiol.">
        <title>Caldimicrobium thiodismutans sp. nov., a sulfur-disproportionating bacterium isolated from a hot spring.</title>
        <authorList>
            <person name="Kojima H."/>
            <person name="Umezawa K."/>
            <person name="Fukui M."/>
        </authorList>
    </citation>
    <scope>NUCLEOTIDE SEQUENCE [LARGE SCALE GENOMIC DNA]</scope>
    <source>
        <strain evidence="2">TF1</strain>
    </source>
</reference>
<proteinExistence type="predicted"/>
<gene>
    <name evidence="1" type="ORF">THC_0174</name>
</gene>
<dbReference type="Proteomes" id="UP000068196">
    <property type="component" value="Chromosome"/>
</dbReference>
<keyword evidence="2" id="KW-1185">Reference proteome</keyword>
<dbReference type="EMBL" id="AP014945">
    <property type="protein sequence ID" value="BAU22574.1"/>
    <property type="molecule type" value="Genomic_DNA"/>
</dbReference>
<dbReference type="AlphaFoldDB" id="A0A0U5AVL0"/>
<dbReference type="RefSeq" id="WP_148638794.1">
    <property type="nucleotide sequence ID" value="NZ_AP014945.1"/>
</dbReference>
<dbReference type="OrthoDB" id="5432515at2"/>
<dbReference type="KEGG" id="cthi:THC_0174"/>
<organism evidence="1 2">
    <name type="scientific">Caldimicrobium thiodismutans</name>
    <dbReference type="NCBI Taxonomy" id="1653476"/>
    <lineage>
        <taxon>Bacteria</taxon>
        <taxon>Pseudomonadati</taxon>
        <taxon>Thermodesulfobacteriota</taxon>
        <taxon>Thermodesulfobacteria</taxon>
        <taxon>Thermodesulfobacteriales</taxon>
        <taxon>Thermodesulfobacteriaceae</taxon>
        <taxon>Caldimicrobium</taxon>
    </lineage>
</organism>
<evidence type="ECO:0000313" key="1">
    <source>
        <dbReference type="EMBL" id="BAU22574.1"/>
    </source>
</evidence>
<sequence length="105" mass="12030">MKIEVEGAIIRLIPENKQEVEGLNKMWELVARCEEENKKLLPLGMYIPGSSSYAQFYVEGIQASADARESVRKIRYVCMICNHMEEYPEDRPTPVCCGQPMISMD</sequence>
<evidence type="ECO:0000313" key="2">
    <source>
        <dbReference type="Proteomes" id="UP000068196"/>
    </source>
</evidence>
<accession>A0A0U5AVL0</accession>
<name>A0A0U5AVL0_9BACT</name>
<reference evidence="1 2" key="1">
    <citation type="journal article" date="2016" name="Int. J. Syst. Evol. Microbiol.">
        <title>Caldimicrobium thiodismutans sp. nov., a sulfur-disproportionating bacterium isolated from a hot spring, and emended description of the genus Caldimicrobium.</title>
        <authorList>
            <person name="Kojima H."/>
            <person name="Umezawa K."/>
            <person name="Fukui M."/>
        </authorList>
    </citation>
    <scope>NUCLEOTIDE SEQUENCE [LARGE SCALE GENOMIC DNA]</scope>
    <source>
        <strain evidence="1 2">TF1</strain>
    </source>
</reference>
<protein>
    <submittedName>
        <fullName evidence="1">Uncharacterized protein</fullName>
    </submittedName>
</protein>